<dbReference type="PANTHER" id="PTHR10151">
    <property type="entry name" value="ECTONUCLEOTIDE PYROPHOSPHATASE/PHOSPHODIESTERASE"/>
    <property type="match status" value="1"/>
</dbReference>
<dbReference type="PANTHER" id="PTHR10151:SF120">
    <property type="entry name" value="BIS(5'-ADENOSYL)-TRIPHOSPHATASE"/>
    <property type="match status" value="1"/>
</dbReference>
<dbReference type="HOGENOM" id="CLU_024306_1_0_2"/>
<dbReference type="Pfam" id="PF01663">
    <property type="entry name" value="Phosphodiest"/>
    <property type="match status" value="1"/>
</dbReference>
<dbReference type="eggNOG" id="arCOG01377">
    <property type="taxonomic scope" value="Archaea"/>
</dbReference>
<proteinExistence type="predicted"/>
<dbReference type="Proteomes" id="UP000000262">
    <property type="component" value="Chromosome"/>
</dbReference>
<dbReference type="EMBL" id="CP000816">
    <property type="protein sequence ID" value="ABU82149.1"/>
    <property type="molecule type" value="Genomic_DNA"/>
</dbReference>
<dbReference type="InterPro" id="IPR017850">
    <property type="entry name" value="Alkaline_phosphatase_core_sf"/>
</dbReference>
<dbReference type="InterPro" id="IPR002591">
    <property type="entry name" value="Phosphodiest/P_Trfase"/>
</dbReference>
<dbReference type="SUPFAM" id="SSF53649">
    <property type="entry name" value="Alkaline phosphatase-like"/>
    <property type="match status" value="1"/>
</dbReference>
<reference evidence="1 2" key="1">
    <citation type="journal article" date="2008" name="Genome Biol.">
        <title>A genomic analysis of the archaeal system Ignicoccus hospitalis-Nanoarchaeum equitans.</title>
        <authorList>
            <person name="Podar M."/>
            <person name="Anderson I."/>
            <person name="Makarova K.S."/>
            <person name="Elkins J.G."/>
            <person name="Ivanova N."/>
            <person name="Wall M.A."/>
            <person name="Lykidis A."/>
            <person name="Mavromatis K."/>
            <person name="Sun H."/>
            <person name="Hudson M.E."/>
            <person name="Chen W."/>
            <person name="Deciu C."/>
            <person name="Hutchison D."/>
            <person name="Eads J.R."/>
            <person name="Anderson A."/>
            <person name="Fernandes F."/>
            <person name="Szeto E."/>
            <person name="Lapidus A."/>
            <person name="Kyrpides N.C."/>
            <person name="Saier M.H.Jr."/>
            <person name="Richardson P.M."/>
            <person name="Rachel R."/>
            <person name="Huber H."/>
            <person name="Eisen J.A."/>
            <person name="Koonin E.V."/>
            <person name="Keller M."/>
            <person name="Stetter K.O."/>
        </authorList>
    </citation>
    <scope>NUCLEOTIDE SEQUENCE [LARGE SCALE GENOMIC DNA]</scope>
    <source>
        <strain evidence="2">KIN4/I / DSM 18386 / JCM 14125</strain>
    </source>
</reference>
<keyword evidence="2" id="KW-1185">Reference proteome</keyword>
<dbReference type="OrthoDB" id="33550at2157"/>
<dbReference type="Gene3D" id="3.40.720.10">
    <property type="entry name" value="Alkaline Phosphatase, subunit A"/>
    <property type="match status" value="1"/>
</dbReference>
<dbReference type="AlphaFoldDB" id="A8AB47"/>
<dbReference type="PhylomeDB" id="A8AB47"/>
<accession>A8AB47</accession>
<dbReference type="KEGG" id="iho:Igni_0969"/>
<dbReference type="GO" id="GO:0016787">
    <property type="term" value="F:hydrolase activity"/>
    <property type="evidence" value="ECO:0007669"/>
    <property type="project" value="UniProtKB-ARBA"/>
</dbReference>
<gene>
    <name evidence="1" type="ordered locus">Igni_0969</name>
</gene>
<evidence type="ECO:0000313" key="2">
    <source>
        <dbReference type="Proteomes" id="UP000000262"/>
    </source>
</evidence>
<protein>
    <submittedName>
        <fullName evidence="1">Type I phosphodiesterase/nucleotide pyrophosphatase</fullName>
    </submittedName>
</protein>
<evidence type="ECO:0000313" key="1">
    <source>
        <dbReference type="EMBL" id="ABU82149.1"/>
    </source>
</evidence>
<dbReference type="RefSeq" id="WP_012123113.1">
    <property type="nucleotide sequence ID" value="NC_009776.1"/>
</dbReference>
<dbReference type="GeneID" id="5561797"/>
<sequence>MKVFVLGLDSMPPRYFYEMGNKFFPNLHSYIKESAKWHMRSCYPPITVPAWMVMFTGKTPGELGVYGFRHRKPGSFDYYIVNSRYFKAKTVWDYAAEKGLRSALFGVPPTYPPKPIYGYVVTDFTTPSQAENWAYPPSLRLELERRVGKPLFDIKYNSFDKEAVKKDLLKMLDSHLKVVEYIVTKKKWDFFIYVEIGIDRAHHAFLRYFEKSHPKYEENEELNVIPEVYRRVDEWAARMLEGSLKDAVIVFLSDHGIKPMKGTFVINEWLEREGFLKFKREPKRGEQLSEELVDWGKTLAWAWGGYYSRVFVNLKGREKYGVVDQSEYEDVVRELKEKLSRVAGPRGEPWKNEVYEPSEIYPEVRGDAPDLMAFFADLDWKPIGTVGWGELYMDKDDRGADDAVHDWYGITAIYDPEGRYSGERGVIQAHEVYGLLRELLDEVSR</sequence>
<organism evidence="1 2">
    <name type="scientific">Ignicoccus hospitalis (strain KIN4/I / DSM 18386 / JCM 14125)</name>
    <dbReference type="NCBI Taxonomy" id="453591"/>
    <lineage>
        <taxon>Archaea</taxon>
        <taxon>Thermoproteota</taxon>
        <taxon>Thermoprotei</taxon>
        <taxon>Desulfurococcales</taxon>
        <taxon>Desulfurococcaceae</taxon>
        <taxon>Ignicoccus</taxon>
    </lineage>
</organism>
<name>A8AB47_IGNH4</name>
<dbReference type="STRING" id="453591.Igni_0969"/>